<keyword evidence="2" id="KW-0472">Membrane</keyword>
<keyword evidence="2" id="KW-0812">Transmembrane</keyword>
<feature type="transmembrane region" description="Helical" evidence="2">
    <location>
        <begin position="107"/>
        <end position="131"/>
    </location>
</feature>
<feature type="compositionally biased region" description="Basic and acidic residues" evidence="1">
    <location>
        <begin position="287"/>
        <end position="296"/>
    </location>
</feature>
<evidence type="ECO:0000313" key="3">
    <source>
        <dbReference type="EMBL" id="MFD6793300.1"/>
    </source>
</evidence>
<evidence type="ECO:0000313" key="4">
    <source>
        <dbReference type="Proteomes" id="UP001598673"/>
    </source>
</evidence>
<gene>
    <name evidence="3" type="ORF">ACFWGY_08185</name>
</gene>
<feature type="region of interest" description="Disordered" evidence="1">
    <location>
        <begin position="287"/>
        <end position="326"/>
    </location>
</feature>
<evidence type="ECO:0000256" key="1">
    <source>
        <dbReference type="SAM" id="MobiDB-lite"/>
    </source>
</evidence>
<protein>
    <recommendedName>
        <fullName evidence="5">DUF2637 domain-containing protein</fullName>
    </recommendedName>
</protein>
<accession>A0ABW6G280</accession>
<keyword evidence="2" id="KW-1133">Transmembrane helix</keyword>
<dbReference type="EMBL" id="JBHXCV010000004">
    <property type="protein sequence ID" value="MFD6793300.1"/>
    <property type="molecule type" value="Genomic_DNA"/>
</dbReference>
<reference evidence="3 4" key="1">
    <citation type="submission" date="2024-09" db="EMBL/GenBank/DDBJ databases">
        <title>The Natural Products Discovery Center: Release of the First 8490 Sequenced Strains for Exploring Actinobacteria Biosynthetic Diversity.</title>
        <authorList>
            <person name="Kalkreuter E."/>
            <person name="Kautsar S.A."/>
            <person name="Yang D."/>
            <person name="Bader C.D."/>
            <person name="Teijaro C.N."/>
            <person name="Fluegel L."/>
            <person name="Davis C.M."/>
            <person name="Simpson J.R."/>
            <person name="Lauterbach L."/>
            <person name="Steele A.D."/>
            <person name="Gui C."/>
            <person name="Meng S."/>
            <person name="Li G."/>
            <person name="Viehrig K."/>
            <person name="Ye F."/>
            <person name="Su P."/>
            <person name="Kiefer A.F."/>
            <person name="Nichols A."/>
            <person name="Cepeda A.J."/>
            <person name="Yan W."/>
            <person name="Fan B."/>
            <person name="Jiang Y."/>
            <person name="Adhikari A."/>
            <person name="Zheng C.-J."/>
            <person name="Schuster L."/>
            <person name="Cowan T.M."/>
            <person name="Smanski M.J."/>
            <person name="Chevrette M.G."/>
            <person name="De Carvalho L.P.S."/>
            <person name="Shen B."/>
        </authorList>
    </citation>
    <scope>NUCLEOTIDE SEQUENCE [LARGE SCALE GENOMIC DNA]</scope>
    <source>
        <strain evidence="3 4">NPDC060353</strain>
    </source>
</reference>
<feature type="transmembrane region" description="Helical" evidence="2">
    <location>
        <begin position="80"/>
        <end position="101"/>
    </location>
</feature>
<feature type="region of interest" description="Disordered" evidence="1">
    <location>
        <begin position="1"/>
        <end position="56"/>
    </location>
</feature>
<feature type="transmembrane region" description="Helical" evidence="2">
    <location>
        <begin position="143"/>
        <end position="163"/>
    </location>
</feature>
<organism evidence="3 4">
    <name type="scientific">Prauserella salsuginis</name>
    <dbReference type="NCBI Taxonomy" id="387889"/>
    <lineage>
        <taxon>Bacteria</taxon>
        <taxon>Bacillati</taxon>
        <taxon>Actinomycetota</taxon>
        <taxon>Actinomycetes</taxon>
        <taxon>Pseudonocardiales</taxon>
        <taxon>Pseudonocardiaceae</taxon>
        <taxon>Prauserella</taxon>
        <taxon>Prauserella salsuginis group</taxon>
    </lineage>
</organism>
<feature type="compositionally biased region" description="Basic and acidic residues" evidence="1">
    <location>
        <begin position="1"/>
        <end position="33"/>
    </location>
</feature>
<evidence type="ECO:0008006" key="5">
    <source>
        <dbReference type="Google" id="ProtNLM"/>
    </source>
</evidence>
<dbReference type="Proteomes" id="UP001598673">
    <property type="component" value="Unassembled WGS sequence"/>
</dbReference>
<proteinExistence type="predicted"/>
<name>A0ABW6G280_9PSEU</name>
<keyword evidence="4" id="KW-1185">Reference proteome</keyword>
<dbReference type="RefSeq" id="WP_258937944.1">
    <property type="nucleotide sequence ID" value="NZ_JANBBF010000013.1"/>
</dbReference>
<evidence type="ECO:0000256" key="2">
    <source>
        <dbReference type="SAM" id="Phobius"/>
    </source>
</evidence>
<comment type="caution">
    <text evidence="3">The sequence shown here is derived from an EMBL/GenBank/DDBJ whole genome shotgun (WGS) entry which is preliminary data.</text>
</comment>
<sequence length="379" mass="41244">MSWAELREQKRADRQAEAEQARLDADAAAERRIRQQQARAEQQRREAEQVAEQRRQAKAEASARRADRWRALRGWAAEHVVRLLIWPLALVSAVMAVPAMAEYGLGLYAGATGLALPILTELGMWAFALAVEVSRKRTPGAPVWALQLGVWVFAGVNFTLNVLHGLDRGWSAGAAMGLVSVAGVIAHQLTVAGPRRTPAERREATLARQVERKCLRVRRAAVRQAPVALDEHGTATVVYAPGRYVLTGHGRRLESAIDPTPADSTSGVPAGDPAWDVALADLIADAERQNSDHEESTPDSGGGVATLDVAGDQQESRADRGPIRGRVSRTLDQLRAEFTAAIEAGELDPTSAESIRKALRCAPKYARQLRDEHQRGEAR</sequence>
<feature type="transmembrane region" description="Helical" evidence="2">
    <location>
        <begin position="169"/>
        <end position="192"/>
    </location>
</feature>
<feature type="compositionally biased region" description="Basic and acidic residues" evidence="1">
    <location>
        <begin position="41"/>
        <end position="56"/>
    </location>
</feature>